<dbReference type="InterPro" id="IPR045089">
    <property type="entry name" value="PGGT1B-like"/>
</dbReference>
<keyword evidence="6 9" id="KW-0479">Metal-binding</keyword>
<evidence type="ECO:0000256" key="5">
    <source>
        <dbReference type="ARBA" id="ARBA00022679"/>
    </source>
</evidence>
<evidence type="ECO:0000256" key="3">
    <source>
        <dbReference type="ARBA" id="ARBA00015798"/>
    </source>
</evidence>
<dbReference type="Proteomes" id="UP001465668">
    <property type="component" value="Unassembled WGS sequence"/>
</dbReference>
<evidence type="ECO:0000313" key="12">
    <source>
        <dbReference type="Proteomes" id="UP001465668"/>
    </source>
</evidence>
<comment type="subunit">
    <text evidence="9">Heterodimer of an alpha and a beta subunit.</text>
</comment>
<evidence type="ECO:0000256" key="4">
    <source>
        <dbReference type="ARBA" id="ARBA00022602"/>
    </source>
</evidence>
<dbReference type="Gene3D" id="1.50.10.20">
    <property type="match status" value="1"/>
</dbReference>
<evidence type="ECO:0000256" key="6">
    <source>
        <dbReference type="ARBA" id="ARBA00022723"/>
    </source>
</evidence>
<dbReference type="InterPro" id="IPR008930">
    <property type="entry name" value="Terpenoid_cyclase/PrenylTrfase"/>
</dbReference>
<evidence type="ECO:0000256" key="9">
    <source>
        <dbReference type="RuleBase" id="RU365056"/>
    </source>
</evidence>
<keyword evidence="5 9" id="KW-0808">Transferase</keyword>
<evidence type="ECO:0000256" key="1">
    <source>
        <dbReference type="ARBA" id="ARBA00010497"/>
    </source>
</evidence>
<dbReference type="CDD" id="cd02893">
    <property type="entry name" value="FTase"/>
    <property type="match status" value="1"/>
</dbReference>
<dbReference type="EC" id="2.5.1.58" evidence="2 9"/>
<keyword evidence="8 9" id="KW-0862">Zinc</keyword>
<keyword evidence="4 9" id="KW-0637">Prenyltransferase</keyword>
<name>A0ABR2Y1X7_9PEZI</name>
<dbReference type="EMBL" id="JARVKM010000008">
    <property type="protein sequence ID" value="KAK9780048.1"/>
    <property type="molecule type" value="Genomic_DNA"/>
</dbReference>
<dbReference type="Pfam" id="PF00432">
    <property type="entry name" value="Prenyltrans"/>
    <property type="match status" value="1"/>
</dbReference>
<dbReference type="PANTHER" id="PTHR11774">
    <property type="entry name" value="GERANYLGERANYL TRANSFERASE TYPE BETA SUBUNIT"/>
    <property type="match status" value="1"/>
</dbReference>
<proteinExistence type="inferred from homology"/>
<dbReference type="InterPro" id="IPR001330">
    <property type="entry name" value="Prenyltrans"/>
</dbReference>
<evidence type="ECO:0000313" key="11">
    <source>
        <dbReference type="EMBL" id="KAK9780048.1"/>
    </source>
</evidence>
<feature type="domain" description="Prenyltransferase alpha-alpha toroid" evidence="10">
    <location>
        <begin position="70"/>
        <end position="438"/>
    </location>
</feature>
<dbReference type="InterPro" id="IPR026872">
    <property type="entry name" value="FTB"/>
</dbReference>
<evidence type="ECO:0000256" key="2">
    <source>
        <dbReference type="ARBA" id="ARBA00012702"/>
    </source>
</evidence>
<comment type="caution">
    <text evidence="11">The sequence shown here is derived from an EMBL/GenBank/DDBJ whole genome shotgun (WGS) entry which is preliminary data.</text>
</comment>
<dbReference type="SUPFAM" id="SSF48239">
    <property type="entry name" value="Terpenoid cyclases/Protein prenyltransferases"/>
    <property type="match status" value="1"/>
</dbReference>
<protein>
    <recommendedName>
        <fullName evidence="3 9">Protein farnesyltransferase subunit beta</fullName>
        <shortName evidence="9">FTase-beta</shortName>
        <ecNumber evidence="2 9">2.5.1.58</ecNumber>
    </recommendedName>
</protein>
<reference evidence="11 12" key="1">
    <citation type="submission" date="2024-02" db="EMBL/GenBank/DDBJ databases">
        <title>First draft genome assembly of two strains of Seiridium cardinale.</title>
        <authorList>
            <person name="Emiliani G."/>
            <person name="Scali E."/>
        </authorList>
    </citation>
    <scope>NUCLEOTIDE SEQUENCE [LARGE SCALE GENOMIC DNA]</scope>
    <source>
        <strain evidence="11 12">BM-138-000479</strain>
    </source>
</reference>
<sequence>MADEEVVSHMAGGSVHKLPIDPLYTREPPIIDDLITVTSNAQDGTIDSCLPLLKAQDDSIEYNIHGVPRLRRQRIINFLRHTLGQLPAPFVMADASRPWSLYWALNGMSLLGADVSGYRDGLIATAQHLQNNSGGFGGGFGQLSHLATTYAMVLALSIVGGEDAYEVIDRRAMWKWLSLLKQPDGGFSMSLGGEVDVRGAYCAAVVISLLNIPLGLSPDSPARAAGLEDLLTGLEGYVRRCQTYEGGISGKPDAEAHGAYAFCALGCLSILDAPHRIIPRALDAPRLISWLSARQYAPEAGFSGRTNKLVDGCYSHWVGACWPLLQASLVGSPGFFSSTASPFEHSFYDREGLIRYIMSCGQDHSPRGGMRDKPGRRSDAYHTCYVLSGLSSAQHIVSSATPQVEQVANVTWTVLPHPGDQVFDEGDLVEPTDPVYAIPQRSREQMMEYFLSKPGF</sequence>
<evidence type="ECO:0000259" key="10">
    <source>
        <dbReference type="Pfam" id="PF00432"/>
    </source>
</evidence>
<comment type="function">
    <text evidence="9">Catalyzes the transfer of a farnesyl moiety from farnesyl diphosphate to a cysteine at the fourth position from the C-terminus of several proteins. The beta subunit is responsible for peptide-binding.</text>
</comment>
<accession>A0ABR2Y1X7</accession>
<comment type="catalytic activity">
    <reaction evidence="9">
        <text>L-cysteinyl-[protein] + (2E,6E)-farnesyl diphosphate = S-(2E,6E)-farnesyl-L-cysteinyl-[protein] + diphosphate</text>
        <dbReference type="Rhea" id="RHEA:13345"/>
        <dbReference type="Rhea" id="RHEA-COMP:10131"/>
        <dbReference type="Rhea" id="RHEA-COMP:11535"/>
        <dbReference type="ChEBI" id="CHEBI:29950"/>
        <dbReference type="ChEBI" id="CHEBI:33019"/>
        <dbReference type="ChEBI" id="CHEBI:86019"/>
        <dbReference type="ChEBI" id="CHEBI:175763"/>
    </reaction>
</comment>
<comment type="similarity">
    <text evidence="1 9">Belongs to the protein prenyltransferase subunit beta family.</text>
</comment>
<keyword evidence="12" id="KW-1185">Reference proteome</keyword>
<dbReference type="PANTHER" id="PTHR11774:SF6">
    <property type="entry name" value="PROTEIN FARNESYLTRANSFERASE SUBUNIT BETA"/>
    <property type="match status" value="1"/>
</dbReference>
<comment type="cofactor">
    <cofactor evidence="9">
        <name>Zn(2+)</name>
        <dbReference type="ChEBI" id="CHEBI:29105"/>
    </cofactor>
    <text evidence="9">Binds 1 zinc ion per subunit.</text>
</comment>
<organism evidence="11 12">
    <name type="scientific">Seiridium cardinale</name>
    <dbReference type="NCBI Taxonomy" id="138064"/>
    <lineage>
        <taxon>Eukaryota</taxon>
        <taxon>Fungi</taxon>
        <taxon>Dikarya</taxon>
        <taxon>Ascomycota</taxon>
        <taxon>Pezizomycotina</taxon>
        <taxon>Sordariomycetes</taxon>
        <taxon>Xylariomycetidae</taxon>
        <taxon>Amphisphaeriales</taxon>
        <taxon>Sporocadaceae</taxon>
        <taxon>Seiridium</taxon>
    </lineage>
</organism>
<keyword evidence="7" id="KW-0677">Repeat</keyword>
<evidence type="ECO:0000256" key="7">
    <source>
        <dbReference type="ARBA" id="ARBA00022737"/>
    </source>
</evidence>
<evidence type="ECO:0000256" key="8">
    <source>
        <dbReference type="ARBA" id="ARBA00022833"/>
    </source>
</evidence>
<gene>
    <name evidence="11" type="ORF">SCAR479_03172</name>
</gene>